<protein>
    <recommendedName>
        <fullName evidence="4">SppA protein</fullName>
    </recommendedName>
</protein>
<evidence type="ECO:0000313" key="2">
    <source>
        <dbReference type="EMBL" id="MDQ8196381.1"/>
    </source>
</evidence>
<sequence>MAKETNTPPEESTKPSPSLPPPSSPPPAPEKEEKSASDRVINALLQPDWKDVEPVLKKELPAALKEKWSEYKLDSYNPILFLDETNSIGEDHADRIYNAVCEFNEEKDILLMLGSRGGRIEPAYLASKNCKAKAKDKFVVAIPRRAKSAATLLALGADEIHMGSMSELGPIDPQLGNIPAQALSNALKTLARTVSDFPKSSEMFARYLESQLDLGILGYFERINESATQYATRLLSDKELGDGMTAQNLASHLVNHYKDHSFVIDKDEAIGLFGNGIIKVQTEEYSCANRMDSDLRWLSKIARIIHRKEITFIGGFDSCLKIKDINEED</sequence>
<dbReference type="EMBL" id="JARXIC010000075">
    <property type="protein sequence ID" value="MDQ8196381.1"/>
    <property type="molecule type" value="Genomic_DNA"/>
</dbReference>
<dbReference type="RefSeq" id="WP_308986814.1">
    <property type="nucleotide sequence ID" value="NZ_JARXIC010000075.1"/>
</dbReference>
<feature type="region of interest" description="Disordered" evidence="1">
    <location>
        <begin position="1"/>
        <end position="38"/>
    </location>
</feature>
<dbReference type="InterPro" id="IPR002825">
    <property type="entry name" value="Pept_S49_ser-pept_pro"/>
</dbReference>
<dbReference type="PANTHER" id="PTHR35984">
    <property type="entry name" value="PERIPLASMIC SERINE PROTEASE"/>
    <property type="match status" value="1"/>
</dbReference>
<organism evidence="2 3">
    <name type="scientific">Thalassobacterium sedimentorum</name>
    <dbReference type="NCBI Taxonomy" id="3041258"/>
    <lineage>
        <taxon>Bacteria</taxon>
        <taxon>Pseudomonadati</taxon>
        <taxon>Verrucomicrobiota</taxon>
        <taxon>Opitutia</taxon>
        <taxon>Puniceicoccales</taxon>
        <taxon>Coraliomargaritaceae</taxon>
        <taxon>Thalassobacterium</taxon>
    </lineage>
</organism>
<evidence type="ECO:0008006" key="4">
    <source>
        <dbReference type="Google" id="ProtNLM"/>
    </source>
</evidence>
<dbReference type="PANTHER" id="PTHR35984:SF1">
    <property type="entry name" value="PERIPLASMIC SERINE PROTEASE"/>
    <property type="match status" value="1"/>
</dbReference>
<dbReference type="SUPFAM" id="SSF52096">
    <property type="entry name" value="ClpP/crotonase"/>
    <property type="match status" value="1"/>
</dbReference>
<evidence type="ECO:0000313" key="3">
    <source>
        <dbReference type="Proteomes" id="UP001243717"/>
    </source>
</evidence>
<feature type="compositionally biased region" description="Low complexity" evidence="1">
    <location>
        <begin position="7"/>
        <end position="16"/>
    </location>
</feature>
<comment type="caution">
    <text evidence="2">The sequence shown here is derived from an EMBL/GenBank/DDBJ whole genome shotgun (WGS) entry which is preliminary data.</text>
</comment>
<dbReference type="Gene3D" id="3.90.226.10">
    <property type="entry name" value="2-enoyl-CoA Hydratase, Chain A, domain 1"/>
    <property type="match status" value="1"/>
</dbReference>
<name>A0ABU1ANK6_9BACT</name>
<accession>A0ABU1ANK6</accession>
<keyword evidence="3" id="KW-1185">Reference proteome</keyword>
<evidence type="ECO:0000256" key="1">
    <source>
        <dbReference type="SAM" id="MobiDB-lite"/>
    </source>
</evidence>
<feature type="compositionally biased region" description="Pro residues" evidence="1">
    <location>
        <begin position="17"/>
        <end position="28"/>
    </location>
</feature>
<dbReference type="InterPro" id="IPR029045">
    <property type="entry name" value="ClpP/crotonase-like_dom_sf"/>
</dbReference>
<gene>
    <name evidence="2" type="ORF">QEH59_18265</name>
</gene>
<proteinExistence type="predicted"/>
<reference evidence="2 3" key="1">
    <citation type="submission" date="2023-04" db="EMBL/GenBank/DDBJ databases">
        <title>A novel bacteria isolated from coastal sediment.</title>
        <authorList>
            <person name="Liu X.-J."/>
            <person name="Du Z.-J."/>
        </authorList>
    </citation>
    <scope>NUCLEOTIDE SEQUENCE [LARGE SCALE GENOMIC DNA]</scope>
    <source>
        <strain evidence="2 3">SDUM461004</strain>
    </source>
</reference>
<dbReference type="Pfam" id="PF01972">
    <property type="entry name" value="SDH_protease"/>
    <property type="match status" value="1"/>
</dbReference>
<dbReference type="Proteomes" id="UP001243717">
    <property type="component" value="Unassembled WGS sequence"/>
</dbReference>